<keyword evidence="2 6" id="KW-0645">Protease</keyword>
<accession>A0A2R5G548</accession>
<dbReference type="InParanoid" id="A0A2R5G548"/>
<dbReference type="GO" id="GO:0046872">
    <property type="term" value="F:metal ion binding"/>
    <property type="evidence" value="ECO:0007669"/>
    <property type="project" value="UniProtKB-KW"/>
</dbReference>
<dbReference type="PANTHER" id="PTHR21711:SF0">
    <property type="entry name" value="MITOCHONDRIAL INNER MEMBRANE PROTEASE ATP23 HOMOLOG"/>
    <property type="match status" value="1"/>
</dbReference>
<proteinExistence type="inferred from homology"/>
<organism evidence="8 9">
    <name type="scientific">Hondaea fermentalgiana</name>
    <dbReference type="NCBI Taxonomy" id="2315210"/>
    <lineage>
        <taxon>Eukaryota</taxon>
        <taxon>Sar</taxon>
        <taxon>Stramenopiles</taxon>
        <taxon>Bigyra</taxon>
        <taxon>Labyrinthulomycetes</taxon>
        <taxon>Thraustochytrida</taxon>
        <taxon>Thraustochytriidae</taxon>
        <taxon>Hondaea</taxon>
    </lineage>
</organism>
<evidence type="ECO:0000256" key="6">
    <source>
        <dbReference type="RuleBase" id="RU364057"/>
    </source>
</evidence>
<name>A0A2R5G548_9STRA</name>
<dbReference type="InterPro" id="IPR019165">
    <property type="entry name" value="Peptidase_M76_ATP23"/>
</dbReference>
<dbReference type="GO" id="GO:0005739">
    <property type="term" value="C:mitochondrion"/>
    <property type="evidence" value="ECO:0007669"/>
    <property type="project" value="GOC"/>
</dbReference>
<feature type="region of interest" description="Disordered" evidence="7">
    <location>
        <begin position="1"/>
        <end position="54"/>
    </location>
</feature>
<evidence type="ECO:0000256" key="5">
    <source>
        <dbReference type="ARBA" id="ARBA00023049"/>
    </source>
</evidence>
<keyword evidence="5 6" id="KW-0482">Metalloprotease</keyword>
<dbReference type="EC" id="3.4.24.-" evidence="6"/>
<dbReference type="GO" id="GO:0034982">
    <property type="term" value="P:mitochondrial protein processing"/>
    <property type="evidence" value="ECO:0007669"/>
    <property type="project" value="TreeGrafter"/>
</dbReference>
<dbReference type="AlphaFoldDB" id="A0A2R5G548"/>
<dbReference type="Proteomes" id="UP000241890">
    <property type="component" value="Unassembled WGS sequence"/>
</dbReference>
<keyword evidence="3 6" id="KW-0479">Metal-binding</keyword>
<evidence type="ECO:0000256" key="1">
    <source>
        <dbReference type="ARBA" id="ARBA00009915"/>
    </source>
</evidence>
<evidence type="ECO:0000256" key="4">
    <source>
        <dbReference type="ARBA" id="ARBA00022801"/>
    </source>
</evidence>
<dbReference type="OrthoDB" id="285308at2759"/>
<feature type="compositionally biased region" description="Polar residues" evidence="7">
    <location>
        <begin position="13"/>
        <end position="29"/>
    </location>
</feature>
<dbReference type="EMBL" id="BEYU01000019">
    <property type="protein sequence ID" value="GBG26157.1"/>
    <property type="molecule type" value="Genomic_DNA"/>
</dbReference>
<dbReference type="Pfam" id="PF09768">
    <property type="entry name" value="Peptidase_M76"/>
    <property type="match status" value="1"/>
</dbReference>
<keyword evidence="4 6" id="KW-0378">Hydrolase</keyword>
<comment type="caution">
    <text evidence="8">The sequence shown here is derived from an EMBL/GenBank/DDBJ whole genome shotgun (WGS) entry which is preliminary data.</text>
</comment>
<dbReference type="GO" id="GO:0004222">
    <property type="term" value="F:metalloendopeptidase activity"/>
    <property type="evidence" value="ECO:0007669"/>
    <property type="project" value="InterPro"/>
</dbReference>
<evidence type="ECO:0000313" key="9">
    <source>
        <dbReference type="Proteomes" id="UP000241890"/>
    </source>
</evidence>
<dbReference type="GO" id="GO:0033615">
    <property type="term" value="P:mitochondrial proton-transporting ATP synthase complex assembly"/>
    <property type="evidence" value="ECO:0007669"/>
    <property type="project" value="TreeGrafter"/>
</dbReference>
<evidence type="ECO:0000256" key="3">
    <source>
        <dbReference type="ARBA" id="ARBA00022723"/>
    </source>
</evidence>
<gene>
    <name evidence="8" type="ORF">FCC1311_023772</name>
</gene>
<protein>
    <recommendedName>
        <fullName evidence="6">Mitochondrial inner membrane protease ATP23</fullName>
        <ecNumber evidence="6">3.4.24.-</ecNumber>
    </recommendedName>
</protein>
<evidence type="ECO:0000256" key="7">
    <source>
        <dbReference type="SAM" id="MobiDB-lite"/>
    </source>
</evidence>
<keyword evidence="9" id="KW-1185">Reference proteome</keyword>
<comment type="similarity">
    <text evidence="1 6">Belongs to the peptidase M76 family.</text>
</comment>
<dbReference type="PANTHER" id="PTHR21711">
    <property type="entry name" value="MITOCHONDRIAL INNER MEMBRANE PROTEASE"/>
    <property type="match status" value="1"/>
</dbReference>
<evidence type="ECO:0000256" key="2">
    <source>
        <dbReference type="ARBA" id="ARBA00022670"/>
    </source>
</evidence>
<sequence>MSDASETGPAAPVSTTPASESPVSEQQAQEAAGPKQGMSGGASTSAARSTCEGYRDKAMTSEKVKIVREGMEKLGCDVPLPEFFRCRPCENEGIIGAFSPANESDKGHVLLCEDNIEKFSVSSAHVERTAAHELIHAYDHCRAKLDWQNCLHLACTEIRAANLSGDCTMKAEMGRGQFSIKGQGERCIRRRAELSIAGHEHCKDIAKAAVDKVFDKCIADRAPFIGKFY</sequence>
<reference evidence="8 9" key="1">
    <citation type="submission" date="2017-12" db="EMBL/GenBank/DDBJ databases">
        <title>Sequencing, de novo assembly and annotation of complete genome of a new Thraustochytrid species, strain FCC1311.</title>
        <authorList>
            <person name="Sedici K."/>
            <person name="Godart F."/>
            <person name="Aiese Cigliano R."/>
            <person name="Sanseverino W."/>
            <person name="Barakat M."/>
            <person name="Ortet P."/>
            <person name="Marechal E."/>
            <person name="Cagnac O."/>
            <person name="Amato A."/>
        </authorList>
    </citation>
    <scope>NUCLEOTIDE SEQUENCE [LARGE SCALE GENOMIC DNA]</scope>
</reference>
<evidence type="ECO:0000313" key="8">
    <source>
        <dbReference type="EMBL" id="GBG26157.1"/>
    </source>
</evidence>